<dbReference type="InterPro" id="IPR013766">
    <property type="entry name" value="Thioredoxin_domain"/>
</dbReference>
<feature type="transmembrane region" description="Helical" evidence="6">
    <location>
        <begin position="9"/>
        <end position="28"/>
    </location>
</feature>
<evidence type="ECO:0000256" key="6">
    <source>
        <dbReference type="SAM" id="Phobius"/>
    </source>
</evidence>
<reference evidence="8 9" key="1">
    <citation type="journal article" date="2016" name="Nat. Commun.">
        <title>Thousands of microbial genomes shed light on interconnected biogeochemical processes in an aquifer system.</title>
        <authorList>
            <person name="Anantharaman K."/>
            <person name="Brown C.T."/>
            <person name="Hug L.A."/>
            <person name="Sharon I."/>
            <person name="Castelle C.J."/>
            <person name="Probst A.J."/>
            <person name="Thomas B.C."/>
            <person name="Singh A."/>
            <person name="Wilkins M.J."/>
            <person name="Karaoz U."/>
            <person name="Brodie E.L."/>
            <person name="Williams K.H."/>
            <person name="Hubbard S.S."/>
            <person name="Banfield J.F."/>
        </authorList>
    </citation>
    <scope>NUCLEOTIDE SEQUENCE [LARGE SCALE GENOMIC DNA]</scope>
</reference>
<evidence type="ECO:0000256" key="1">
    <source>
        <dbReference type="ARBA" id="ARBA00005791"/>
    </source>
</evidence>
<sequence>MEKPIDRNLYLPAAILIAAFVIGGSLVYSANMQKGGVPSGTNEPVVNGSRVEFTVAESDHVRGNANAEITLVEFSDLECPFCKAFHATAQQALDEYGDKVRWVYKHFPLDNLHPKADKEAEAAECAGELGGNDKFWEYVDRVFEVTPSNNGLDLALLPQIAKDLGLNEAAFKICLDSGKYADRVEADYQQGLQAGVTGTPGSFVNGTPVKGAVPYAVLRSVIEEELKK</sequence>
<feature type="domain" description="Thioredoxin" evidence="7">
    <location>
        <begin position="37"/>
        <end position="227"/>
    </location>
</feature>
<evidence type="ECO:0000313" key="9">
    <source>
        <dbReference type="Proteomes" id="UP000178529"/>
    </source>
</evidence>
<dbReference type="PANTHER" id="PTHR13887:SF14">
    <property type="entry name" value="DISULFIDE BOND FORMATION PROTEIN D"/>
    <property type="match status" value="1"/>
</dbReference>
<evidence type="ECO:0000256" key="4">
    <source>
        <dbReference type="ARBA" id="ARBA00023157"/>
    </source>
</evidence>
<dbReference type="GO" id="GO:0016491">
    <property type="term" value="F:oxidoreductase activity"/>
    <property type="evidence" value="ECO:0007669"/>
    <property type="project" value="UniProtKB-KW"/>
</dbReference>
<protein>
    <recommendedName>
        <fullName evidence="7">Thioredoxin domain-containing protein</fullName>
    </recommendedName>
</protein>
<keyword evidence="3" id="KW-0560">Oxidoreductase</keyword>
<comment type="similarity">
    <text evidence="1">Belongs to the thioredoxin family. DsbA subfamily.</text>
</comment>
<gene>
    <name evidence="8" type="ORF">A3J68_00935</name>
</gene>
<dbReference type="PANTHER" id="PTHR13887">
    <property type="entry name" value="GLUTATHIONE S-TRANSFERASE KAPPA"/>
    <property type="match status" value="1"/>
</dbReference>
<dbReference type="EMBL" id="MHTY01000031">
    <property type="protein sequence ID" value="OHA68085.1"/>
    <property type="molecule type" value="Genomic_DNA"/>
</dbReference>
<evidence type="ECO:0000256" key="3">
    <source>
        <dbReference type="ARBA" id="ARBA00023002"/>
    </source>
</evidence>
<evidence type="ECO:0000313" key="8">
    <source>
        <dbReference type="EMBL" id="OHA68085.1"/>
    </source>
</evidence>
<keyword evidence="2" id="KW-0732">Signal</keyword>
<dbReference type="Pfam" id="PF13462">
    <property type="entry name" value="Thioredoxin_4"/>
    <property type="match status" value="1"/>
</dbReference>
<comment type="caution">
    <text evidence="8">The sequence shown here is derived from an EMBL/GenBank/DDBJ whole genome shotgun (WGS) entry which is preliminary data.</text>
</comment>
<evidence type="ECO:0000259" key="7">
    <source>
        <dbReference type="PROSITE" id="PS51352"/>
    </source>
</evidence>
<dbReference type="InterPro" id="IPR036249">
    <property type="entry name" value="Thioredoxin-like_sf"/>
</dbReference>
<proteinExistence type="inferred from homology"/>
<keyword evidence="6" id="KW-1133">Transmembrane helix</keyword>
<accession>A0A1G2R5G0</accession>
<evidence type="ECO:0000256" key="5">
    <source>
        <dbReference type="ARBA" id="ARBA00023284"/>
    </source>
</evidence>
<dbReference type="Gene3D" id="3.40.30.10">
    <property type="entry name" value="Glutaredoxin"/>
    <property type="match status" value="1"/>
</dbReference>
<dbReference type="AlphaFoldDB" id="A0A1G2R5G0"/>
<keyword evidence="6" id="KW-0812">Transmembrane</keyword>
<evidence type="ECO:0000256" key="2">
    <source>
        <dbReference type="ARBA" id="ARBA00022729"/>
    </source>
</evidence>
<dbReference type="SUPFAM" id="SSF52833">
    <property type="entry name" value="Thioredoxin-like"/>
    <property type="match status" value="1"/>
</dbReference>
<dbReference type="Proteomes" id="UP000178529">
    <property type="component" value="Unassembled WGS sequence"/>
</dbReference>
<keyword evidence="4" id="KW-1015">Disulfide bond</keyword>
<organism evidence="8 9">
    <name type="scientific">Candidatus Wildermuthbacteria bacterium RIFCSPHIGHO2_02_FULL_48_16</name>
    <dbReference type="NCBI Taxonomy" id="1802453"/>
    <lineage>
        <taxon>Bacteria</taxon>
        <taxon>Candidatus Wildermuthiibacteriota</taxon>
    </lineage>
</organism>
<keyword evidence="5" id="KW-0676">Redox-active center</keyword>
<dbReference type="InterPro" id="IPR012336">
    <property type="entry name" value="Thioredoxin-like_fold"/>
</dbReference>
<dbReference type="PROSITE" id="PS51352">
    <property type="entry name" value="THIOREDOXIN_2"/>
    <property type="match status" value="1"/>
</dbReference>
<keyword evidence="6" id="KW-0472">Membrane</keyword>
<name>A0A1G2R5G0_9BACT</name>